<proteinExistence type="predicted"/>
<dbReference type="eggNOG" id="COG1305">
    <property type="taxonomic scope" value="Bacteria"/>
</dbReference>
<dbReference type="PATRIC" id="fig|401562.3.peg.929"/>
<dbReference type="EMBL" id="LDPZ01000155">
    <property type="protein sequence ID" value="KTQ74895.1"/>
    <property type="molecule type" value="Genomic_DNA"/>
</dbReference>
<accession>A0A175QPC9</accession>
<feature type="domain" description="DUF2126" evidence="1">
    <location>
        <begin position="1"/>
        <end position="290"/>
    </location>
</feature>
<reference evidence="2 3" key="1">
    <citation type="journal article" date="2016" name="Front. Microbiol.">
        <title>Genomic Resource of Rice Seed Associated Bacteria.</title>
        <authorList>
            <person name="Midha S."/>
            <person name="Bansal K."/>
            <person name="Sharma S."/>
            <person name="Kumar N."/>
            <person name="Patil P.P."/>
            <person name="Chaudhry V."/>
            <person name="Patil P.B."/>
        </authorList>
    </citation>
    <scope>NUCLEOTIDE SEQUENCE [LARGE SCALE GENOMIC DNA]</scope>
    <source>
        <strain evidence="2 3">NS226</strain>
    </source>
</reference>
<dbReference type="InterPro" id="IPR018667">
    <property type="entry name" value="DUF2126"/>
</dbReference>
<sequence>MRVAPDPGVIEVNVHPAASWGEAVAITQGVYEDARQSRLGTDKFMVDGRHAGTGGGNHVVIGGATPLDSPFLRRPDLLKSLVLYWQRHPSLSYLFSGLFVGPTSQAPRIDEARHDGLYELEIAMAQVPSPGEGLAPPPWLVDRLFRNLLVDVTGNTHRSEICIDKLYSPDGPTGRLGLVEFRGFEMPPDARMSLAQQLLIRALIAKFWREPQSGRFARWGTQLHDRFMLPALIWEDFLSVLADLDRSGYPVRPEWFEAQWEFRFPFCGEVRHEGVRLELRQALEPWHVMG</sequence>
<name>A0A175QPC9_9HYPH</name>
<comment type="caution">
    <text evidence="2">The sequence shown here is derived from an EMBL/GenBank/DDBJ whole genome shotgun (WGS) entry which is preliminary data.</text>
</comment>
<dbReference type="Proteomes" id="UP000078272">
    <property type="component" value="Unassembled WGS sequence"/>
</dbReference>
<evidence type="ECO:0000259" key="1">
    <source>
        <dbReference type="Pfam" id="PF09899"/>
    </source>
</evidence>
<protein>
    <submittedName>
        <fullName evidence="2">IMP dehydrogenase</fullName>
    </submittedName>
</protein>
<gene>
    <name evidence="2" type="ORF">NS226_23475</name>
</gene>
<evidence type="ECO:0000313" key="2">
    <source>
        <dbReference type="EMBL" id="KTQ74895.1"/>
    </source>
</evidence>
<dbReference type="Pfam" id="PF09899">
    <property type="entry name" value="DUF2126"/>
    <property type="match status" value="1"/>
</dbReference>
<organism evidence="2 3">
    <name type="scientific">Aureimonas ureilytica</name>
    <dbReference type="NCBI Taxonomy" id="401562"/>
    <lineage>
        <taxon>Bacteria</taxon>
        <taxon>Pseudomonadati</taxon>
        <taxon>Pseudomonadota</taxon>
        <taxon>Alphaproteobacteria</taxon>
        <taxon>Hyphomicrobiales</taxon>
        <taxon>Aurantimonadaceae</taxon>
        <taxon>Aureimonas</taxon>
    </lineage>
</organism>
<dbReference type="eggNOG" id="COG4196">
    <property type="taxonomic scope" value="Bacteria"/>
</dbReference>
<feature type="non-terminal residue" evidence="2">
    <location>
        <position position="290"/>
    </location>
</feature>
<dbReference type="STRING" id="401562.NS365_03585"/>
<dbReference type="AlphaFoldDB" id="A0A175QPC9"/>
<evidence type="ECO:0000313" key="3">
    <source>
        <dbReference type="Proteomes" id="UP000078272"/>
    </source>
</evidence>